<reference evidence="1" key="2">
    <citation type="submission" date="2020-05" db="EMBL/GenBank/DDBJ databases">
        <authorList>
            <person name="Kim H.-S."/>
            <person name="Proctor R.H."/>
            <person name="Brown D.W."/>
        </authorList>
    </citation>
    <scope>NUCLEOTIDE SEQUENCE</scope>
    <source>
        <strain evidence="1">NRRL 20472</strain>
    </source>
</reference>
<name>A0A8H4T6F6_9HYPO</name>
<comment type="caution">
    <text evidence="1">The sequence shown here is derived from an EMBL/GenBank/DDBJ whole genome shotgun (WGS) entry which is preliminary data.</text>
</comment>
<proteinExistence type="predicted"/>
<organism evidence="1 2">
    <name type="scientific">Fusarium sarcochroum</name>
    <dbReference type="NCBI Taxonomy" id="1208366"/>
    <lineage>
        <taxon>Eukaryota</taxon>
        <taxon>Fungi</taxon>
        <taxon>Dikarya</taxon>
        <taxon>Ascomycota</taxon>
        <taxon>Pezizomycotina</taxon>
        <taxon>Sordariomycetes</taxon>
        <taxon>Hypocreomycetidae</taxon>
        <taxon>Hypocreales</taxon>
        <taxon>Nectriaceae</taxon>
        <taxon>Fusarium</taxon>
        <taxon>Fusarium lateritium species complex</taxon>
    </lineage>
</organism>
<reference evidence="1" key="1">
    <citation type="journal article" date="2020" name="BMC Genomics">
        <title>Correction to: Identification and distribution of gene clusters required for synthesis of sphingolipid metabolism inhibitors in diverse species of the filamentous fungus Fusarium.</title>
        <authorList>
            <person name="Kim H.S."/>
            <person name="Lohmar J.M."/>
            <person name="Busman M."/>
            <person name="Brown D.W."/>
            <person name="Naumann T.A."/>
            <person name="Divon H.H."/>
            <person name="Lysoe E."/>
            <person name="Uhlig S."/>
            <person name="Proctor R.H."/>
        </authorList>
    </citation>
    <scope>NUCLEOTIDE SEQUENCE</scope>
    <source>
        <strain evidence="1">NRRL 20472</strain>
    </source>
</reference>
<sequence>MTTYDLGPLVGDTWCQHANSAGQIFYRSTRTQESQFRIPSGFEDDAQDTWVCSTTGHWPQWRNQRTGRIVLSDPNPPPLQSYLDATNVKVHLKTIERNPSAGESIHRRVMRAILSWLFPESEGYEVVQEEDRGNRPDFVVFKISCRPGGSSYSYDFCIVESKAAGAPWGSTEDQCASACFTTENDVKRVYAMVHIGTQMGFYTYEDGNFSGLSGKLHLRDDADTIMEWAQYIKDRPYPFVEV</sequence>
<dbReference type="AlphaFoldDB" id="A0A8H4T6F6"/>
<keyword evidence="2" id="KW-1185">Reference proteome</keyword>
<gene>
    <name evidence="1" type="ORF">FSARC_12724</name>
</gene>
<evidence type="ECO:0000313" key="2">
    <source>
        <dbReference type="Proteomes" id="UP000622797"/>
    </source>
</evidence>
<dbReference type="OrthoDB" id="5092031at2759"/>
<evidence type="ECO:0008006" key="3">
    <source>
        <dbReference type="Google" id="ProtNLM"/>
    </source>
</evidence>
<dbReference type="EMBL" id="JABEXW010000892">
    <property type="protein sequence ID" value="KAF4952092.1"/>
    <property type="molecule type" value="Genomic_DNA"/>
</dbReference>
<dbReference type="Proteomes" id="UP000622797">
    <property type="component" value="Unassembled WGS sequence"/>
</dbReference>
<evidence type="ECO:0000313" key="1">
    <source>
        <dbReference type="EMBL" id="KAF4952092.1"/>
    </source>
</evidence>
<accession>A0A8H4T6F6</accession>
<protein>
    <recommendedName>
        <fullName evidence="3">WW domain-containing protein</fullName>
    </recommendedName>
</protein>